<comment type="subcellular location">
    <subcellularLocation>
        <location evidence="1">Periplasm</location>
    </subcellularLocation>
</comment>
<feature type="signal peptide" evidence="4">
    <location>
        <begin position="1"/>
        <end position="18"/>
    </location>
</feature>
<evidence type="ECO:0000256" key="3">
    <source>
        <dbReference type="ARBA" id="ARBA00022729"/>
    </source>
</evidence>
<name>A0A7Z0HZX2_9RHOB</name>
<feature type="domain" description="Solute-binding protein family 5" evidence="5">
    <location>
        <begin position="73"/>
        <end position="425"/>
    </location>
</feature>
<evidence type="ECO:0000313" key="6">
    <source>
        <dbReference type="EMBL" id="NYS25378.1"/>
    </source>
</evidence>
<evidence type="ECO:0000313" key="7">
    <source>
        <dbReference type="Proteomes" id="UP000529417"/>
    </source>
</evidence>
<protein>
    <submittedName>
        <fullName evidence="6">ABC transporter substrate-binding protein</fullName>
    </submittedName>
</protein>
<keyword evidence="7" id="KW-1185">Reference proteome</keyword>
<dbReference type="Gene3D" id="3.10.105.10">
    <property type="entry name" value="Dipeptide-binding Protein, Domain 3"/>
    <property type="match status" value="1"/>
</dbReference>
<evidence type="ECO:0000259" key="5">
    <source>
        <dbReference type="Pfam" id="PF00496"/>
    </source>
</evidence>
<dbReference type="RefSeq" id="WP_179906081.1">
    <property type="nucleotide sequence ID" value="NZ_JACBXS010000018.1"/>
</dbReference>
<accession>A0A7Z0HZX2</accession>
<proteinExistence type="inferred from homology"/>
<organism evidence="6 7">
    <name type="scientific">Rhabdonatronobacter sediminivivens</name>
    <dbReference type="NCBI Taxonomy" id="2743469"/>
    <lineage>
        <taxon>Bacteria</taxon>
        <taxon>Pseudomonadati</taxon>
        <taxon>Pseudomonadota</taxon>
        <taxon>Alphaproteobacteria</taxon>
        <taxon>Rhodobacterales</taxon>
        <taxon>Paracoccaceae</taxon>
        <taxon>Rhabdonatronobacter</taxon>
    </lineage>
</organism>
<evidence type="ECO:0000256" key="2">
    <source>
        <dbReference type="ARBA" id="ARBA00005695"/>
    </source>
</evidence>
<dbReference type="InterPro" id="IPR000914">
    <property type="entry name" value="SBP_5_dom"/>
</dbReference>
<dbReference type="Proteomes" id="UP000529417">
    <property type="component" value="Unassembled WGS sequence"/>
</dbReference>
<dbReference type="EMBL" id="JACBXS010000018">
    <property type="protein sequence ID" value="NYS25378.1"/>
    <property type="molecule type" value="Genomic_DNA"/>
</dbReference>
<dbReference type="AlphaFoldDB" id="A0A7Z0HZX2"/>
<dbReference type="InterPro" id="IPR030678">
    <property type="entry name" value="Peptide/Ni-bd"/>
</dbReference>
<dbReference type="Gene3D" id="3.40.190.10">
    <property type="entry name" value="Periplasmic binding protein-like II"/>
    <property type="match status" value="1"/>
</dbReference>
<dbReference type="PANTHER" id="PTHR30290:SF38">
    <property type="entry name" value="D,D-DIPEPTIDE-BINDING PERIPLASMIC PROTEIN DDPA-RELATED"/>
    <property type="match status" value="1"/>
</dbReference>
<dbReference type="Gene3D" id="3.90.76.10">
    <property type="entry name" value="Dipeptide-binding Protein, Domain 1"/>
    <property type="match status" value="1"/>
</dbReference>
<dbReference type="PANTHER" id="PTHR30290">
    <property type="entry name" value="PERIPLASMIC BINDING COMPONENT OF ABC TRANSPORTER"/>
    <property type="match status" value="1"/>
</dbReference>
<dbReference type="InterPro" id="IPR039424">
    <property type="entry name" value="SBP_5"/>
</dbReference>
<dbReference type="Pfam" id="PF00496">
    <property type="entry name" value="SBP_bac_5"/>
    <property type="match status" value="1"/>
</dbReference>
<evidence type="ECO:0000256" key="1">
    <source>
        <dbReference type="ARBA" id="ARBA00004418"/>
    </source>
</evidence>
<gene>
    <name evidence="6" type="ORF">HUK65_10275</name>
</gene>
<keyword evidence="3 4" id="KW-0732">Signal</keyword>
<dbReference type="GO" id="GO:0015833">
    <property type="term" value="P:peptide transport"/>
    <property type="evidence" value="ECO:0007669"/>
    <property type="project" value="TreeGrafter"/>
</dbReference>
<comment type="similarity">
    <text evidence="2">Belongs to the bacterial solute-binding protein 5 family.</text>
</comment>
<dbReference type="GO" id="GO:1904680">
    <property type="term" value="F:peptide transmembrane transporter activity"/>
    <property type="evidence" value="ECO:0007669"/>
    <property type="project" value="TreeGrafter"/>
</dbReference>
<dbReference type="SUPFAM" id="SSF53850">
    <property type="entry name" value="Periplasmic binding protein-like II"/>
    <property type="match status" value="1"/>
</dbReference>
<sequence length="506" mass="56118">MKRLLMLSTAAVIGTAMAAPGDLWAEPVRGGTLQVGLADDPPELDPHLTSSNASRTVLHNIFATLVEVDDELQIQPELAERWEVSEEGTEYTFYLREGVTFHDGTALDAEAVAFNFARMMDRDFGSARAGELAFVEEVTVDGPLQVTVRLSQPFGAFLPAMASWSGMMVSPAAVEEHGADFGQVLVGAGPFRFVERIRDDRVVLDRFDDYFKDGLPYLDQVIYRPFVDAESRIVNLETGSIHIINTVPGRAVSRVQDNPDIELSIVGGLGFRGIWVNTQSEELGTPERRAAVSACIDRRVVVDTVFGEAAVPAVGPFSPATWVVDSPDEAPHRDLDLSREMLEAAGVPDGFSFPLLITPDDESIRVASIYAAMCSEVGIDIQLQQVEFGTILSRMGEANYAAAQIELSPRNDPDLSAHPWFHTDGGVNFSHYSSEEMDRLLDEARAAVDQDERRALYREALEVFNTDFPYIFTYHLQEMKAFRTDLQGYRHIPDSMMRFEDVWLAE</sequence>
<feature type="chain" id="PRO_5031158005" evidence="4">
    <location>
        <begin position="19"/>
        <end position="506"/>
    </location>
</feature>
<dbReference type="GO" id="GO:0030288">
    <property type="term" value="C:outer membrane-bounded periplasmic space"/>
    <property type="evidence" value="ECO:0007669"/>
    <property type="project" value="UniProtKB-ARBA"/>
</dbReference>
<comment type="caution">
    <text evidence="6">The sequence shown here is derived from an EMBL/GenBank/DDBJ whole genome shotgun (WGS) entry which is preliminary data.</text>
</comment>
<dbReference type="GO" id="GO:0043190">
    <property type="term" value="C:ATP-binding cassette (ABC) transporter complex"/>
    <property type="evidence" value="ECO:0007669"/>
    <property type="project" value="InterPro"/>
</dbReference>
<reference evidence="6 7" key="1">
    <citation type="journal article" date="2000" name="Arch. Microbiol.">
        <title>Rhodobaca bogoriensis gen. nov. and sp. nov., an alkaliphilic purple nonsulfur bacterium from African Rift Valley soda lakes.</title>
        <authorList>
            <person name="Milford A.D."/>
            <person name="Achenbach L.A."/>
            <person name="Jung D.O."/>
            <person name="Madigan M.T."/>
        </authorList>
    </citation>
    <scope>NUCLEOTIDE SEQUENCE [LARGE SCALE GENOMIC DNA]</scope>
    <source>
        <strain evidence="6 7">2376</strain>
    </source>
</reference>
<evidence type="ECO:0000256" key="4">
    <source>
        <dbReference type="SAM" id="SignalP"/>
    </source>
</evidence>
<dbReference type="PIRSF" id="PIRSF002741">
    <property type="entry name" value="MppA"/>
    <property type="match status" value="1"/>
</dbReference>